<protein>
    <recommendedName>
        <fullName evidence="3">Ig-like domain-containing protein</fullName>
    </recommendedName>
</protein>
<reference evidence="1 2" key="1">
    <citation type="submission" date="2023-02" db="EMBL/GenBank/DDBJ databases">
        <title>Evolution of Hrp T3SS in non-pathogenic Pseudomonas fluorescens.</title>
        <authorList>
            <person name="Liao K."/>
            <person name="Wei H."/>
            <person name="Gu Y."/>
        </authorList>
    </citation>
    <scope>NUCLEOTIDE SEQUENCE [LARGE SCALE GENOMIC DNA]</scope>
    <source>
        <strain evidence="1 2">FP2034</strain>
    </source>
</reference>
<evidence type="ECO:0000313" key="2">
    <source>
        <dbReference type="Proteomes" id="UP001224838"/>
    </source>
</evidence>
<name>A0ABY9F9P9_9PSED</name>
<dbReference type="Proteomes" id="UP001224838">
    <property type="component" value="Chromosome"/>
</dbReference>
<proteinExistence type="predicted"/>
<accession>A0ABY9F9P9</accession>
<dbReference type="EMBL" id="CP117451">
    <property type="protein sequence ID" value="WLG99824.1"/>
    <property type="molecule type" value="Genomic_DNA"/>
</dbReference>
<keyword evidence="2" id="KW-1185">Reference proteome</keyword>
<sequence length="670" mass="73953">MTQVYRKRQGEEARHAYGRVLAERQRVGDMTPPTITDAIPGDPDGLLPRARLDAPIRVQIPEFPLGPVPNPSNTEFFSELTLQWRRESEAEFHDISDMELLSNLTGVTFPLNREIALDKFEGQEGKFFFRYYVRMYYTNHDWSIEVPIRLDKTAPYRQYNHPDDVPPPIRFTSSPITDATLAAENGVECEIDDFSDPDKARIIVAVGWSDVPPDPGETIVPAFSGLLPPGRKVTVTRDKIEPFGSGTHYVTYVLMDPAGNVSNLSRVQNVPVALGALPTNLQPHTVPLHADSLINRADAWAGVRVEIPLYDNPMPEDEIFVEWGSAKLQGYPVGEHLPPVISIPVNWARLKAEYNSTAGGVQVVPVGYRVERAPQVDYWPNPRTININVDFSMTGPIDPDDPDPNPVTPLLDQVTVYSATGTEDNVLPEQDFNAPARAKFKAPDPVVDGDTFTLYWKGVAVAHTYTSDGSIDPGDDITINITWDEILAGGAHPQLPVYYVMSHANFPNNDRESLITPVKVEAIRVIPSAPFFTDLGAGTFLNCSMLRTVNGVIGYRVTVPPSTYLEPGETIQLRWRVYQADGTTLIPSVSKDTPLVIPDNAQTAGIQWFIDYDRHVLPADAVSSPYSYAEIDYTTPVEGVPKPSAKTNQIMSIALGTIGATCDLTNIPTP</sequence>
<organism evidence="1 2">
    <name type="scientific">Pseudomonas beijingensis</name>
    <dbReference type="NCBI Taxonomy" id="2954101"/>
    <lineage>
        <taxon>Bacteria</taxon>
        <taxon>Pseudomonadati</taxon>
        <taxon>Pseudomonadota</taxon>
        <taxon>Gammaproteobacteria</taxon>
        <taxon>Pseudomonadales</taxon>
        <taxon>Pseudomonadaceae</taxon>
        <taxon>Pseudomonas</taxon>
    </lineage>
</organism>
<gene>
    <name evidence="1" type="ORF">PSH92_21025</name>
</gene>
<evidence type="ECO:0000313" key="1">
    <source>
        <dbReference type="EMBL" id="WLG99824.1"/>
    </source>
</evidence>
<dbReference type="RefSeq" id="WP_305468088.1">
    <property type="nucleotide sequence ID" value="NZ_CP117451.1"/>
</dbReference>
<evidence type="ECO:0008006" key="3">
    <source>
        <dbReference type="Google" id="ProtNLM"/>
    </source>
</evidence>